<keyword evidence="3" id="KW-0964">Secreted</keyword>
<dbReference type="InterPro" id="IPR029058">
    <property type="entry name" value="AB_hydrolase_fold"/>
</dbReference>
<keyword evidence="4" id="KW-0858">Xylan degradation</keyword>
<organism evidence="10 11">
    <name type="scientific">Blumeria hordei</name>
    <name type="common">Barley powdery mildew</name>
    <name type="synonym">Blumeria graminis f. sp. hordei</name>
    <dbReference type="NCBI Taxonomy" id="2867405"/>
    <lineage>
        <taxon>Eukaryota</taxon>
        <taxon>Fungi</taxon>
        <taxon>Dikarya</taxon>
        <taxon>Ascomycota</taxon>
        <taxon>Pezizomycotina</taxon>
        <taxon>Leotiomycetes</taxon>
        <taxon>Erysiphales</taxon>
        <taxon>Erysiphaceae</taxon>
        <taxon>Blumeria</taxon>
    </lineage>
</organism>
<dbReference type="VEuPathDB" id="FungiDB:BLGHR1_16027"/>
<sequence length="383" mass="41928">MWPAPCRAQCNIVSKLLVAPSLRCRPSSASLSPSRELPRFIHQTFLSVALCSSIPTILAPTMLPSPHHLALIISFLVPPLLATPTRGCGRDMPADQVPGDPSFDMPFQQTNGRDRTYLIHIPTNYLQNTPSPLIFSFHGRTQNASYQESLSGFSLDDWNPDAIVVYPQGIEDQWQGDPESVDVDDVAFVSEMIDLFSETYCLDSRRIYASGKSNGGGFVNVLACDANLSMRIAAFAPVSAAFYVPGSLGADCSGSIPQTIEMACTPGRKPIPIIEFHGLADQTIPYTGGPRRGLCLPSIQHWAEAWAERQGFGSEYIRSLLYDGGVTKFEFAPNTPNQGIITHYAIVGLDHDWPNVSPNPDNDNGTYLDATPLIVDFFNEYTL</sequence>
<keyword evidence="7" id="KW-0119">Carbohydrate metabolism</keyword>
<dbReference type="GO" id="GO:0030600">
    <property type="term" value="F:feruloyl esterase activity"/>
    <property type="evidence" value="ECO:0007669"/>
    <property type="project" value="UniProtKB-EC"/>
</dbReference>
<dbReference type="Proteomes" id="UP000275772">
    <property type="component" value="Unassembled WGS sequence"/>
</dbReference>
<protein>
    <recommendedName>
        <fullName evidence="2">feruloyl esterase</fullName>
        <ecNumber evidence="2">3.1.1.73</ecNumber>
    </recommendedName>
</protein>
<reference evidence="10 11" key="1">
    <citation type="submission" date="2017-11" db="EMBL/GenBank/DDBJ databases">
        <authorList>
            <person name="Kracher B."/>
        </authorList>
    </citation>
    <scope>NUCLEOTIDE SEQUENCE [LARGE SCALE GENOMIC DNA]</scope>
    <source>
        <strain evidence="10 11">RACE1</strain>
    </source>
</reference>
<accession>A0A383UZ84</accession>
<evidence type="ECO:0000256" key="3">
    <source>
        <dbReference type="ARBA" id="ARBA00022525"/>
    </source>
</evidence>
<dbReference type="AlphaFoldDB" id="A0A383UZ84"/>
<dbReference type="GO" id="GO:0045493">
    <property type="term" value="P:xylan catabolic process"/>
    <property type="evidence" value="ECO:0007669"/>
    <property type="project" value="UniProtKB-KW"/>
</dbReference>
<evidence type="ECO:0000256" key="6">
    <source>
        <dbReference type="ARBA" id="ARBA00022801"/>
    </source>
</evidence>
<dbReference type="EC" id="3.1.1.73" evidence="2"/>
<keyword evidence="8" id="KW-0624">Polysaccharide degradation</keyword>
<dbReference type="PANTHER" id="PTHR38050">
    <property type="match status" value="1"/>
</dbReference>
<evidence type="ECO:0000256" key="2">
    <source>
        <dbReference type="ARBA" id="ARBA00013091"/>
    </source>
</evidence>
<dbReference type="EMBL" id="UNSH01000074">
    <property type="protein sequence ID" value="SZF05227.1"/>
    <property type="molecule type" value="Genomic_DNA"/>
</dbReference>
<evidence type="ECO:0000256" key="8">
    <source>
        <dbReference type="ARBA" id="ARBA00023326"/>
    </source>
</evidence>
<evidence type="ECO:0000313" key="11">
    <source>
        <dbReference type="Proteomes" id="UP000275772"/>
    </source>
</evidence>
<dbReference type="InterPro" id="IPR043595">
    <property type="entry name" value="FaeB/C/D"/>
</dbReference>
<gene>
    <name evidence="10" type="ORF">BLGHR1_16027</name>
</gene>
<dbReference type="SUPFAM" id="SSF53474">
    <property type="entry name" value="alpha/beta-Hydrolases"/>
    <property type="match status" value="1"/>
</dbReference>
<evidence type="ECO:0000313" key="10">
    <source>
        <dbReference type="EMBL" id="SZF05227.1"/>
    </source>
</evidence>
<keyword evidence="6" id="KW-0378">Hydrolase</keyword>
<comment type="subcellular location">
    <subcellularLocation>
        <location evidence="1">Secreted</location>
    </subcellularLocation>
</comment>
<evidence type="ECO:0000256" key="4">
    <source>
        <dbReference type="ARBA" id="ARBA00022651"/>
    </source>
</evidence>
<dbReference type="GO" id="GO:0005576">
    <property type="term" value="C:extracellular region"/>
    <property type="evidence" value="ECO:0007669"/>
    <property type="project" value="UniProtKB-SubCell"/>
</dbReference>
<evidence type="ECO:0000256" key="1">
    <source>
        <dbReference type="ARBA" id="ARBA00004613"/>
    </source>
</evidence>
<name>A0A383UZ84_BLUHO</name>
<evidence type="ECO:0000256" key="7">
    <source>
        <dbReference type="ARBA" id="ARBA00023277"/>
    </source>
</evidence>
<proteinExistence type="predicted"/>
<comment type="catalytic activity">
    <reaction evidence="9">
        <text>feruloyl-polysaccharide + H2O = ferulate + polysaccharide.</text>
        <dbReference type="EC" id="3.1.1.73"/>
    </reaction>
</comment>
<keyword evidence="5" id="KW-0732">Signal</keyword>
<evidence type="ECO:0000256" key="5">
    <source>
        <dbReference type="ARBA" id="ARBA00022729"/>
    </source>
</evidence>
<dbReference type="PANTHER" id="PTHR38050:SF2">
    <property type="entry name" value="FERULOYL ESTERASE C-RELATED"/>
    <property type="match status" value="1"/>
</dbReference>
<evidence type="ECO:0000256" key="9">
    <source>
        <dbReference type="ARBA" id="ARBA00034075"/>
    </source>
</evidence>
<dbReference type="Gene3D" id="3.40.50.1820">
    <property type="entry name" value="alpha/beta hydrolase"/>
    <property type="match status" value="1"/>
</dbReference>